<keyword evidence="4" id="KW-1185">Reference proteome</keyword>
<organism evidence="3 4">
    <name type="scientific">Mangrovibacter plantisponsor</name>
    <dbReference type="NCBI Taxonomy" id="451513"/>
    <lineage>
        <taxon>Bacteria</taxon>
        <taxon>Pseudomonadati</taxon>
        <taxon>Pseudomonadota</taxon>
        <taxon>Gammaproteobacteria</taxon>
        <taxon>Enterobacterales</taxon>
        <taxon>Enterobacteriaceae</taxon>
        <taxon>Mangrovibacter</taxon>
    </lineage>
</organism>
<comment type="caution">
    <text evidence="3">The sequence shown here is derived from an EMBL/GenBank/DDBJ whole genome shotgun (WGS) entry which is preliminary data.</text>
</comment>
<keyword evidence="2" id="KW-0732">Signal</keyword>
<dbReference type="Pfam" id="PF06476">
    <property type="entry name" value="DUF1090"/>
    <property type="match status" value="1"/>
</dbReference>
<gene>
    <name evidence="3" type="ORF">DES37_102334</name>
</gene>
<dbReference type="RefSeq" id="WP_211320536.1">
    <property type="nucleotide sequence ID" value="NZ_QGTS01000002.1"/>
</dbReference>
<feature type="chain" id="PRO_5016318333" evidence="2">
    <location>
        <begin position="21"/>
        <end position="134"/>
    </location>
</feature>
<dbReference type="AlphaFoldDB" id="A0A317Q710"/>
<evidence type="ECO:0000256" key="2">
    <source>
        <dbReference type="SAM" id="SignalP"/>
    </source>
</evidence>
<proteinExistence type="predicted"/>
<dbReference type="InterPro" id="IPR009468">
    <property type="entry name" value="DUF1090"/>
</dbReference>
<evidence type="ECO:0000256" key="1">
    <source>
        <dbReference type="SAM" id="MobiDB-lite"/>
    </source>
</evidence>
<feature type="compositionally biased region" description="Basic and acidic residues" evidence="1">
    <location>
        <begin position="86"/>
        <end position="100"/>
    </location>
</feature>
<evidence type="ECO:0000313" key="3">
    <source>
        <dbReference type="EMBL" id="PWW11723.1"/>
    </source>
</evidence>
<dbReference type="EMBL" id="QGTS01000002">
    <property type="protein sequence ID" value="PWW11723.1"/>
    <property type="molecule type" value="Genomic_DNA"/>
</dbReference>
<evidence type="ECO:0000313" key="4">
    <source>
        <dbReference type="Proteomes" id="UP000246744"/>
    </source>
</evidence>
<dbReference type="Proteomes" id="UP000246744">
    <property type="component" value="Unassembled WGS sequence"/>
</dbReference>
<reference evidence="3 4" key="1">
    <citation type="submission" date="2018-05" db="EMBL/GenBank/DDBJ databases">
        <title>Genomic Encyclopedia of Type Strains, Phase IV (KMG-IV): sequencing the most valuable type-strain genomes for metagenomic binning, comparative biology and taxonomic classification.</title>
        <authorList>
            <person name="Goeker M."/>
        </authorList>
    </citation>
    <scope>NUCLEOTIDE SEQUENCE [LARGE SCALE GENOMIC DNA]</scope>
    <source>
        <strain evidence="3 4">DSM 19579</strain>
    </source>
</reference>
<feature type="signal peptide" evidence="2">
    <location>
        <begin position="1"/>
        <end position="20"/>
    </location>
</feature>
<name>A0A317Q710_9ENTR</name>
<accession>A0A317Q710</accession>
<feature type="region of interest" description="Disordered" evidence="1">
    <location>
        <begin position="81"/>
        <end position="134"/>
    </location>
</feature>
<sequence>MSNKTTAWVAAMMLAVPALAAPGLAQATTSQLTGCAAKQHEIEQQLVHAREQGNAGRARGLEEALQSVKDHCTDEGLLKKRQAKVQQKEREVQVRTHELQEAQASGQQDKINKRQRKLAEAQAELAEARAELTK</sequence>
<protein>
    <submittedName>
        <fullName evidence="3">Uncharacterized protein DUF1090</fullName>
    </submittedName>
</protein>